<keyword evidence="2" id="KW-1185">Reference proteome</keyword>
<proteinExistence type="predicted"/>
<protein>
    <submittedName>
        <fullName evidence="1">Uncharacterized protein</fullName>
    </submittedName>
</protein>
<dbReference type="EMBL" id="MU394327">
    <property type="protein sequence ID" value="KAI6085284.1"/>
    <property type="molecule type" value="Genomic_DNA"/>
</dbReference>
<name>A0ACC0CXV6_9PEZI</name>
<organism evidence="1 2">
    <name type="scientific">Hypoxylon rubiginosum</name>
    <dbReference type="NCBI Taxonomy" id="110542"/>
    <lineage>
        <taxon>Eukaryota</taxon>
        <taxon>Fungi</taxon>
        <taxon>Dikarya</taxon>
        <taxon>Ascomycota</taxon>
        <taxon>Pezizomycotina</taxon>
        <taxon>Sordariomycetes</taxon>
        <taxon>Xylariomycetidae</taxon>
        <taxon>Xylariales</taxon>
        <taxon>Hypoxylaceae</taxon>
        <taxon>Hypoxylon</taxon>
    </lineage>
</organism>
<sequence length="312" mass="32889">MLGDGSMQGERRSLELLSLPRLIVPTDNASSSNSPTQPHALSVDFRCHKGDAVSPCSEVSPSSRCSLVSLSPSLFPLPPTVPTPATSTHSIKLPDSPPGTSRSQSSLTSWFSPPSPPPSTPLPPTPSQKKLASLIASQDGLESIPAPANVKVRSPYAGSRDSDPAVPLDPPMTPPRRSTTHVVDTRGNRESAVDPDAPLSPPPSSLPPPYSPGACTPERFSHVSLTSNRVDSTTPMLYYPVDYEAGFTSPPGARRGRKKCEDPEAGRAWPWQKTKPKSRRRKIMTMIGAAAAALVIVVAGVAVGVYLAVSGP</sequence>
<gene>
    <name evidence="1" type="ORF">F4821DRAFT_152687</name>
</gene>
<evidence type="ECO:0000313" key="1">
    <source>
        <dbReference type="EMBL" id="KAI6085284.1"/>
    </source>
</evidence>
<dbReference type="Proteomes" id="UP001497680">
    <property type="component" value="Unassembled WGS sequence"/>
</dbReference>
<evidence type="ECO:0000313" key="2">
    <source>
        <dbReference type="Proteomes" id="UP001497680"/>
    </source>
</evidence>
<accession>A0ACC0CXV6</accession>
<comment type="caution">
    <text evidence="1">The sequence shown here is derived from an EMBL/GenBank/DDBJ whole genome shotgun (WGS) entry which is preliminary data.</text>
</comment>
<reference evidence="1 2" key="1">
    <citation type="journal article" date="2022" name="New Phytol.">
        <title>Ecological generalism drives hyperdiversity of secondary metabolite gene clusters in xylarialean endophytes.</title>
        <authorList>
            <person name="Franco M.E.E."/>
            <person name="Wisecaver J.H."/>
            <person name="Arnold A.E."/>
            <person name="Ju Y.M."/>
            <person name="Slot J.C."/>
            <person name="Ahrendt S."/>
            <person name="Moore L.P."/>
            <person name="Eastman K.E."/>
            <person name="Scott K."/>
            <person name="Konkel Z."/>
            <person name="Mondo S.J."/>
            <person name="Kuo A."/>
            <person name="Hayes R.D."/>
            <person name="Haridas S."/>
            <person name="Andreopoulos B."/>
            <person name="Riley R."/>
            <person name="LaButti K."/>
            <person name="Pangilinan J."/>
            <person name="Lipzen A."/>
            <person name="Amirebrahimi M."/>
            <person name="Yan J."/>
            <person name="Adam C."/>
            <person name="Keymanesh K."/>
            <person name="Ng V."/>
            <person name="Louie K."/>
            <person name="Northen T."/>
            <person name="Drula E."/>
            <person name="Henrissat B."/>
            <person name="Hsieh H.M."/>
            <person name="Youens-Clark K."/>
            <person name="Lutzoni F."/>
            <person name="Miadlikowska J."/>
            <person name="Eastwood D.C."/>
            <person name="Hamelin R.C."/>
            <person name="Grigoriev I.V."/>
            <person name="U'Ren J.M."/>
        </authorList>
    </citation>
    <scope>NUCLEOTIDE SEQUENCE [LARGE SCALE GENOMIC DNA]</scope>
    <source>
        <strain evidence="1 2">ER1909</strain>
    </source>
</reference>